<dbReference type="EMBL" id="CAJNOJ010000280">
    <property type="protein sequence ID" value="CAF1365481.1"/>
    <property type="molecule type" value="Genomic_DNA"/>
</dbReference>
<name>A0A815IIM4_ADIRI</name>
<accession>A0A815IIM4</accession>
<comment type="caution">
    <text evidence="2">The sequence shown here is derived from an EMBL/GenBank/DDBJ whole genome shotgun (WGS) entry which is preliminary data.</text>
</comment>
<feature type="transmembrane region" description="Helical" evidence="1">
    <location>
        <begin position="29"/>
        <end position="52"/>
    </location>
</feature>
<organism evidence="2 3">
    <name type="scientific">Adineta ricciae</name>
    <name type="common">Rotifer</name>
    <dbReference type="NCBI Taxonomy" id="249248"/>
    <lineage>
        <taxon>Eukaryota</taxon>
        <taxon>Metazoa</taxon>
        <taxon>Spiralia</taxon>
        <taxon>Gnathifera</taxon>
        <taxon>Rotifera</taxon>
        <taxon>Eurotatoria</taxon>
        <taxon>Bdelloidea</taxon>
        <taxon>Adinetida</taxon>
        <taxon>Adinetidae</taxon>
        <taxon>Adineta</taxon>
    </lineage>
</organism>
<evidence type="ECO:0000256" key="1">
    <source>
        <dbReference type="SAM" id="Phobius"/>
    </source>
</evidence>
<dbReference type="Gene3D" id="2.60.120.260">
    <property type="entry name" value="Galactose-binding domain-like"/>
    <property type="match status" value="1"/>
</dbReference>
<evidence type="ECO:0000313" key="3">
    <source>
        <dbReference type="Proteomes" id="UP000663852"/>
    </source>
</evidence>
<proteinExistence type="predicted"/>
<dbReference type="Proteomes" id="UP000663852">
    <property type="component" value="Unassembled WGS sequence"/>
</dbReference>
<sequence>MATDIDKETDVLASTTEIVVNNRKRRLRIIISIFLGLFCVIIIAVPTTITLVRKIDTITVSTSSTTSVVVITSTTPSDGLQLFKKKNEMVYAIWNTTAGYTSTPSLPGGNIGEYWGTEPPEAAVDGNLHTEYTNHGVCDASPYYSEECGLRTGFYLTFQSKPFILVNFQMATNKGALERNPSKITIEGSNSKGVDLVLGKSWTLIYNGSSGLELILEARTFGKIQTLLNNTLSFASYRFLITSKRGAATSVSYSEVKMMGRFPDE</sequence>
<gene>
    <name evidence="2" type="ORF">EDS130_LOCUS34068</name>
</gene>
<dbReference type="AlphaFoldDB" id="A0A815IIM4"/>
<keyword evidence="1" id="KW-0812">Transmembrane</keyword>
<evidence type="ECO:0000313" key="2">
    <source>
        <dbReference type="EMBL" id="CAF1365481.1"/>
    </source>
</evidence>
<reference evidence="2" key="1">
    <citation type="submission" date="2021-02" db="EMBL/GenBank/DDBJ databases">
        <authorList>
            <person name="Nowell W R."/>
        </authorList>
    </citation>
    <scope>NUCLEOTIDE SEQUENCE</scope>
</reference>
<keyword evidence="1" id="KW-1133">Transmembrane helix</keyword>
<protein>
    <submittedName>
        <fullName evidence="2">Uncharacterized protein</fullName>
    </submittedName>
</protein>
<keyword evidence="1" id="KW-0472">Membrane</keyword>